<dbReference type="OrthoDB" id="9787654at2"/>
<evidence type="ECO:0000313" key="3">
    <source>
        <dbReference type="Proteomes" id="UP000239504"/>
    </source>
</evidence>
<dbReference type="EMBL" id="PJCH01000015">
    <property type="protein sequence ID" value="PQA86401.1"/>
    <property type="molecule type" value="Genomic_DNA"/>
</dbReference>
<protein>
    <submittedName>
        <fullName evidence="2">Amidohydrolase</fullName>
    </submittedName>
</protein>
<evidence type="ECO:0000259" key="1">
    <source>
        <dbReference type="Pfam" id="PF04909"/>
    </source>
</evidence>
<dbReference type="PANTHER" id="PTHR35563">
    <property type="entry name" value="BARREL METAL-DEPENDENT HYDROLASE, PUTATIVE (AFU_ORTHOLOGUE AFUA_1G16240)-RELATED"/>
    <property type="match status" value="1"/>
</dbReference>
<keyword evidence="2" id="KW-0378">Hydrolase</keyword>
<proteinExistence type="predicted"/>
<reference evidence="2 3" key="1">
    <citation type="submission" date="2017-12" db="EMBL/GenBank/DDBJ databases">
        <authorList>
            <person name="Hurst M.R.H."/>
        </authorList>
    </citation>
    <scope>NUCLEOTIDE SEQUENCE [LARGE SCALE GENOMIC DNA]</scope>
    <source>
        <strain evidence="2 3">SY-3-19</strain>
    </source>
</reference>
<gene>
    <name evidence="2" type="ORF">CW354_18900</name>
</gene>
<dbReference type="GO" id="GO:0016787">
    <property type="term" value="F:hydrolase activity"/>
    <property type="evidence" value="ECO:0007669"/>
    <property type="project" value="UniProtKB-KW"/>
</dbReference>
<dbReference type="InterPro" id="IPR006680">
    <property type="entry name" value="Amidohydro-rel"/>
</dbReference>
<sequence>MFVEPPVVDSHCHILTRRMPLRPDAWTRPDYDYTAEDYLADLDRHGVAFGVIAAASLYGDYNDYTLQALSAHKRLRATLYPQPDLGLHELRRLRDLGVVGVRLQWKKDAVLPDFDGFEYGKYLNRLADCGMHVELNASSEQLAHALPKLREKGLAIVVDHFGLLRSPEGVNGEGFKATLAAAEAGKTWVKISAGFRLEHDVLHDCTQKLLSVAGPERLLWGSDSPFVGHEDVMSYEKALGMFYEIVPDAETRRTISDAALRFYFF</sequence>
<dbReference type="Gene3D" id="3.20.20.140">
    <property type="entry name" value="Metal-dependent hydrolases"/>
    <property type="match status" value="1"/>
</dbReference>
<keyword evidence="3" id="KW-1185">Reference proteome</keyword>
<comment type="caution">
    <text evidence="2">The sequence shown here is derived from an EMBL/GenBank/DDBJ whole genome shotgun (WGS) entry which is preliminary data.</text>
</comment>
<dbReference type="SUPFAM" id="SSF51556">
    <property type="entry name" value="Metallo-dependent hydrolases"/>
    <property type="match status" value="1"/>
</dbReference>
<organism evidence="2 3">
    <name type="scientific">Hyphococcus luteus</name>
    <dbReference type="NCBI Taxonomy" id="2058213"/>
    <lineage>
        <taxon>Bacteria</taxon>
        <taxon>Pseudomonadati</taxon>
        <taxon>Pseudomonadota</taxon>
        <taxon>Alphaproteobacteria</taxon>
        <taxon>Parvularculales</taxon>
        <taxon>Parvularculaceae</taxon>
        <taxon>Hyphococcus</taxon>
    </lineage>
</organism>
<dbReference type="RefSeq" id="WP_104831613.1">
    <property type="nucleotide sequence ID" value="NZ_PJCH01000015.1"/>
</dbReference>
<evidence type="ECO:0000313" key="2">
    <source>
        <dbReference type="EMBL" id="PQA86401.1"/>
    </source>
</evidence>
<feature type="domain" description="Amidohydrolase-related" evidence="1">
    <location>
        <begin position="8"/>
        <end position="265"/>
    </location>
</feature>
<dbReference type="Proteomes" id="UP000239504">
    <property type="component" value="Unassembled WGS sequence"/>
</dbReference>
<name>A0A2S7K1Q9_9PROT</name>
<accession>A0A2S7K1Q9</accession>
<dbReference type="AlphaFoldDB" id="A0A2S7K1Q9"/>
<dbReference type="InterPro" id="IPR032466">
    <property type="entry name" value="Metal_Hydrolase"/>
</dbReference>
<dbReference type="PANTHER" id="PTHR35563:SF2">
    <property type="entry name" value="BARREL METAL-DEPENDENT HYDROLASE, PUTATIVE (AFU_ORTHOLOGUE AFUA_1G16240)-RELATED"/>
    <property type="match status" value="1"/>
</dbReference>
<dbReference type="InterPro" id="IPR052358">
    <property type="entry name" value="Aro_Compnd_Degr_Hydrolases"/>
</dbReference>
<dbReference type="Pfam" id="PF04909">
    <property type="entry name" value="Amidohydro_2"/>
    <property type="match status" value="1"/>
</dbReference>